<dbReference type="Proteomes" id="UP001241605">
    <property type="component" value="Chromosome"/>
</dbReference>
<dbReference type="InterPro" id="IPR027417">
    <property type="entry name" value="P-loop_NTPase"/>
</dbReference>
<evidence type="ECO:0000313" key="4">
    <source>
        <dbReference type="Proteomes" id="UP001241605"/>
    </source>
</evidence>
<proteinExistence type="predicted"/>
<dbReference type="PANTHER" id="PTHR11669">
    <property type="entry name" value="REPLICATION FACTOR C / DNA POLYMERASE III GAMMA-TAU SUBUNIT"/>
    <property type="match status" value="1"/>
</dbReference>
<evidence type="ECO:0000256" key="1">
    <source>
        <dbReference type="SAM" id="MobiDB-lite"/>
    </source>
</evidence>
<dbReference type="SMART" id="SM00382">
    <property type="entry name" value="AAA"/>
    <property type="match status" value="1"/>
</dbReference>
<reference evidence="3 4" key="1">
    <citation type="submission" date="2023-05" db="EMBL/GenBank/DDBJ databases">
        <title>YMD87, complete Genome.</title>
        <authorList>
            <person name="Zhang J."/>
            <person name="Xu X."/>
        </authorList>
    </citation>
    <scope>NUCLEOTIDE SEQUENCE [LARGE SCALE GENOMIC DNA]</scope>
    <source>
        <strain evidence="3 4">YMD87</strain>
    </source>
</reference>
<feature type="domain" description="AAA+ ATPase" evidence="2">
    <location>
        <begin position="45"/>
        <end position="218"/>
    </location>
</feature>
<dbReference type="Pfam" id="PF13177">
    <property type="entry name" value="DNA_pol3_delta2"/>
    <property type="match status" value="1"/>
</dbReference>
<dbReference type="EC" id="2.7.7.7" evidence="3"/>
<dbReference type="EMBL" id="CP124616">
    <property type="protein sequence ID" value="WGW02320.1"/>
    <property type="molecule type" value="Genomic_DNA"/>
</dbReference>
<dbReference type="SUPFAM" id="SSF52540">
    <property type="entry name" value="P-loop containing nucleoside triphosphate hydrolases"/>
    <property type="match status" value="1"/>
</dbReference>
<organism evidence="3 4">
    <name type="scientific">Tropicibacter oceani</name>
    <dbReference type="NCBI Taxonomy" id="3058420"/>
    <lineage>
        <taxon>Bacteria</taxon>
        <taxon>Pseudomonadati</taxon>
        <taxon>Pseudomonadota</taxon>
        <taxon>Alphaproteobacteria</taxon>
        <taxon>Rhodobacterales</taxon>
        <taxon>Roseobacteraceae</taxon>
        <taxon>Tropicibacter</taxon>
    </lineage>
</organism>
<name>A0ABY8QCW1_9RHOB</name>
<keyword evidence="3" id="KW-0548">Nucleotidyltransferase</keyword>
<gene>
    <name evidence="3" type="ORF">QF118_10180</name>
</gene>
<dbReference type="NCBIfam" id="NF005677">
    <property type="entry name" value="PRK07471.1"/>
    <property type="match status" value="1"/>
</dbReference>
<dbReference type="InterPro" id="IPR003593">
    <property type="entry name" value="AAA+_ATPase"/>
</dbReference>
<feature type="region of interest" description="Disordered" evidence="1">
    <location>
        <begin position="1"/>
        <end position="22"/>
    </location>
</feature>
<accession>A0ABY8QCW1</accession>
<evidence type="ECO:0000313" key="3">
    <source>
        <dbReference type="EMBL" id="WGW02320.1"/>
    </source>
</evidence>
<keyword evidence="4" id="KW-1185">Reference proteome</keyword>
<dbReference type="PANTHER" id="PTHR11669:SF8">
    <property type="entry name" value="DNA POLYMERASE III SUBUNIT DELTA"/>
    <property type="match status" value="1"/>
</dbReference>
<protein>
    <submittedName>
        <fullName evidence="3">DNA polymerase III subunit delta</fullName>
        <ecNumber evidence="3">2.7.7.7</ecNumber>
    </submittedName>
</protein>
<keyword evidence="3" id="KW-0808">Transferase</keyword>
<dbReference type="Gene3D" id="3.40.50.300">
    <property type="entry name" value="P-loop containing nucleotide triphosphate hydrolases"/>
    <property type="match status" value="1"/>
</dbReference>
<dbReference type="InterPro" id="IPR050238">
    <property type="entry name" value="DNA_Rep/Repair_Clamp_Loader"/>
</dbReference>
<dbReference type="GO" id="GO:0003887">
    <property type="term" value="F:DNA-directed DNA polymerase activity"/>
    <property type="evidence" value="ECO:0007669"/>
    <property type="project" value="UniProtKB-EC"/>
</dbReference>
<dbReference type="RefSeq" id="WP_282298954.1">
    <property type="nucleotide sequence ID" value="NZ_CP124616.1"/>
</dbReference>
<evidence type="ECO:0000259" key="2">
    <source>
        <dbReference type="SMART" id="SM00382"/>
    </source>
</evidence>
<sequence>MSGEPQLLPEPDRVQGAPHPRETARVIGQSRAETDFLTAYTGGRLHHGWLMTGPRGVGKATLAWQIARFLLATPPAQDDGLFGAPPPPSSLHIDPEHPVARRMRVLSEPGLHLVRRGGAGSTDREREKALAEGRFSAMIRVDEIRELAHFFSLSATDGGRRVVIVDAADELNTQAANAILKMLEEPPARTTLLLISHQPARLLPTIRSRCRELRLTPLTPANMTEALAQARIDVPEQEAAALTELAGGSVGAAIRLLNLDGLAIYRDLVAVLGSLPNLDRPRLLSLSDSCAGKTRENRLDLLLTLTDQLTARIARTGAIGQPPRTEAAPGEFKALARLAPDAAAARRWAQAAQEASDRARHAHSVNVDPAALVTDLFLQLSRAY</sequence>